<dbReference type="InterPro" id="IPR029044">
    <property type="entry name" value="Nucleotide-diphossugar_trans"/>
</dbReference>
<name>A0A2Y9ALK8_9RHOB</name>
<reference evidence="2 4" key="1">
    <citation type="submission" date="2016-10" db="EMBL/GenBank/DDBJ databases">
        <authorList>
            <person name="Cai Z."/>
        </authorList>
    </citation>
    <scope>NUCLEOTIDE SEQUENCE [LARGE SCALE GENOMIC DNA]</scope>
    <source>
        <strain evidence="2 4">DSM 25227</strain>
    </source>
</reference>
<protein>
    <submittedName>
        <fullName evidence="2">Glycosyl transferase family 2</fullName>
    </submittedName>
</protein>
<dbReference type="Proteomes" id="UP000251571">
    <property type="component" value="Unassembled WGS sequence"/>
</dbReference>
<dbReference type="EMBL" id="UETC01000003">
    <property type="protein sequence ID" value="SSA44208.1"/>
    <property type="molecule type" value="Genomic_DNA"/>
</dbReference>
<gene>
    <name evidence="1" type="ORF">BCF38_10329</name>
    <name evidence="2" type="ORF">SAMN05421539_10329</name>
</gene>
<dbReference type="Proteomes" id="UP000245839">
    <property type="component" value="Unassembled WGS sequence"/>
</dbReference>
<evidence type="ECO:0000313" key="2">
    <source>
        <dbReference type="EMBL" id="SSA44208.1"/>
    </source>
</evidence>
<accession>A0A2Y9ALK8</accession>
<evidence type="ECO:0000313" key="4">
    <source>
        <dbReference type="Proteomes" id="UP000251571"/>
    </source>
</evidence>
<sequence length="324" mass="36502">MQMNNAPRIAAFLGVKDEVGLIEAAILHLRAIGVDHIIACDISSTDGTGEILDAYRSRNFEVLTLPDEAIGSRINEPDGWFAQAKRMYEKAPADWVMFLDADEFWLPATGNIKDCIAQTTADVLTVNRYNVVLGPHGPCVPGEMRPDSFDRILLFADRVAKMQLALQADENIPWIRGQVGPKILARINRIEGVTAGQHAAISDHPDLRRAKPSDLIIAHVGLSTLSRFERKLQNLRQIYEREGIDFSDPDESWKKHNVAWHWRRWATLHDFDAEFRKNMLRSEEIDDLRWEGVIQSAGQILSGLDDQSSRNEVRVSGSIQKSIS</sequence>
<dbReference type="Gene3D" id="3.90.550.10">
    <property type="entry name" value="Spore Coat Polysaccharide Biosynthesis Protein SpsA, Chain A"/>
    <property type="match status" value="1"/>
</dbReference>
<evidence type="ECO:0000313" key="1">
    <source>
        <dbReference type="EMBL" id="PWJ20214.1"/>
    </source>
</evidence>
<proteinExistence type="predicted"/>
<reference evidence="1 3" key="2">
    <citation type="submission" date="2018-03" db="EMBL/GenBank/DDBJ databases">
        <title>Genomic Encyclopedia of Archaeal and Bacterial Type Strains, Phase II (KMG-II): from individual species to whole genera.</title>
        <authorList>
            <person name="Goeker M."/>
        </authorList>
    </citation>
    <scope>NUCLEOTIDE SEQUENCE [LARGE SCALE GENOMIC DNA]</scope>
    <source>
        <strain evidence="1 3">DSM 25227</strain>
    </source>
</reference>
<keyword evidence="3" id="KW-1185">Reference proteome</keyword>
<keyword evidence="2" id="KW-0808">Transferase</keyword>
<evidence type="ECO:0000313" key="3">
    <source>
        <dbReference type="Proteomes" id="UP000245839"/>
    </source>
</evidence>
<dbReference type="OrthoDB" id="565316at2"/>
<dbReference type="EMBL" id="QGDJ01000003">
    <property type="protein sequence ID" value="PWJ20214.1"/>
    <property type="molecule type" value="Genomic_DNA"/>
</dbReference>
<dbReference type="SUPFAM" id="SSF53448">
    <property type="entry name" value="Nucleotide-diphospho-sugar transferases"/>
    <property type="match status" value="1"/>
</dbReference>
<dbReference type="AlphaFoldDB" id="A0A2Y9ALK8"/>
<dbReference type="GO" id="GO:0016740">
    <property type="term" value="F:transferase activity"/>
    <property type="evidence" value="ECO:0007669"/>
    <property type="project" value="UniProtKB-KW"/>
</dbReference>
<organism evidence="2 4">
    <name type="scientific">Jannaschia seohaensis</name>
    <dbReference type="NCBI Taxonomy" id="475081"/>
    <lineage>
        <taxon>Bacteria</taxon>
        <taxon>Pseudomonadati</taxon>
        <taxon>Pseudomonadota</taxon>
        <taxon>Alphaproteobacteria</taxon>
        <taxon>Rhodobacterales</taxon>
        <taxon>Roseobacteraceae</taxon>
        <taxon>Jannaschia</taxon>
    </lineage>
</organism>
<dbReference type="Pfam" id="PF13704">
    <property type="entry name" value="Glyco_tranf_2_4"/>
    <property type="match status" value="1"/>
</dbReference>